<reference evidence="3" key="1">
    <citation type="submission" date="2021-01" db="EMBL/GenBank/DDBJ databases">
        <authorList>
            <consortium name="Genoscope - CEA"/>
            <person name="William W."/>
        </authorList>
    </citation>
    <scope>NUCLEOTIDE SEQUENCE</scope>
</reference>
<evidence type="ECO:0000313" key="4">
    <source>
        <dbReference type="Proteomes" id="UP000683925"/>
    </source>
</evidence>
<feature type="signal peptide" evidence="1">
    <location>
        <begin position="1"/>
        <end position="16"/>
    </location>
</feature>
<protein>
    <recommendedName>
        <fullName evidence="2">H-type lectin domain-containing protein</fullName>
    </recommendedName>
</protein>
<keyword evidence="1" id="KW-0732">Signal</keyword>
<proteinExistence type="predicted"/>
<name>A0A8S1SCC7_PAROT</name>
<gene>
    <name evidence="3" type="ORF">POCTA_138.1.T0100029</name>
</gene>
<evidence type="ECO:0000259" key="2">
    <source>
        <dbReference type="Pfam" id="PF09458"/>
    </source>
</evidence>
<keyword evidence="4" id="KW-1185">Reference proteome</keyword>
<dbReference type="OMA" id="NACNTKK"/>
<dbReference type="Proteomes" id="UP000683925">
    <property type="component" value="Unassembled WGS sequence"/>
</dbReference>
<sequence>MGISLYLMVILKIASAYIYADTGIFNGFATATDSTFICNFGFSRTATISYSDQFEKIPQVFFVHEYLESEMADMGFRLSITSITQTQFTLEISCNKQRQYTLRIRWFAFDDQRIEVISNFNMDVPDDKTFSIKNPNAQTGFVAVTSMRYLGSIDFLLSISQIKTNSVTVSITKTAGKFANLKQIGYFVVVGVEEAFINLGLKTATGAFSSGTIPIQSNRWFAIALQGLAFANTKNLRIRATYSNTATTISYTWGTWVEIETPNSHSQIWIANQFTTVFKPLECFSIRISRKQVLDLLTLPTFYLELVQTNQIYTTYGNYELLVDKTITPLKMNLQIKCENGMKVQADFNKCNACNTKKTHSFTYNCFNQMNYIGFFPLFSQAFPQYNSLKIKLQSSLLEISQVIYDQSLTETTIVKIQILNQ</sequence>
<dbReference type="EMBL" id="CAJJDP010000009">
    <property type="protein sequence ID" value="CAD8138711.1"/>
    <property type="molecule type" value="Genomic_DNA"/>
</dbReference>
<evidence type="ECO:0000256" key="1">
    <source>
        <dbReference type="SAM" id="SignalP"/>
    </source>
</evidence>
<organism evidence="3 4">
    <name type="scientific">Paramecium octaurelia</name>
    <dbReference type="NCBI Taxonomy" id="43137"/>
    <lineage>
        <taxon>Eukaryota</taxon>
        <taxon>Sar</taxon>
        <taxon>Alveolata</taxon>
        <taxon>Ciliophora</taxon>
        <taxon>Intramacronucleata</taxon>
        <taxon>Oligohymenophorea</taxon>
        <taxon>Peniculida</taxon>
        <taxon>Parameciidae</taxon>
        <taxon>Paramecium</taxon>
    </lineage>
</organism>
<dbReference type="OrthoDB" id="300512at2759"/>
<dbReference type="AlphaFoldDB" id="A0A8S1SCC7"/>
<feature type="chain" id="PRO_5035786025" description="H-type lectin domain-containing protein" evidence="1">
    <location>
        <begin position="17"/>
        <end position="422"/>
    </location>
</feature>
<dbReference type="Pfam" id="PF09458">
    <property type="entry name" value="H_lectin"/>
    <property type="match status" value="1"/>
</dbReference>
<comment type="caution">
    <text evidence="3">The sequence shown here is derived from an EMBL/GenBank/DDBJ whole genome shotgun (WGS) entry which is preliminary data.</text>
</comment>
<accession>A0A8S1SCC7</accession>
<dbReference type="GO" id="GO:0030246">
    <property type="term" value="F:carbohydrate binding"/>
    <property type="evidence" value="ECO:0007669"/>
    <property type="project" value="InterPro"/>
</dbReference>
<feature type="domain" description="H-type lectin" evidence="2">
    <location>
        <begin position="46"/>
        <end position="109"/>
    </location>
</feature>
<dbReference type="GO" id="GO:0007155">
    <property type="term" value="P:cell adhesion"/>
    <property type="evidence" value="ECO:0007669"/>
    <property type="project" value="InterPro"/>
</dbReference>
<dbReference type="InterPro" id="IPR019019">
    <property type="entry name" value="H-type_lectin_domain"/>
</dbReference>
<evidence type="ECO:0000313" key="3">
    <source>
        <dbReference type="EMBL" id="CAD8138711.1"/>
    </source>
</evidence>